<organism evidence="1 2">
    <name type="scientific">Niallia taxi</name>
    <dbReference type="NCBI Taxonomy" id="2499688"/>
    <lineage>
        <taxon>Bacteria</taxon>
        <taxon>Bacillati</taxon>
        <taxon>Bacillota</taxon>
        <taxon>Bacilli</taxon>
        <taxon>Bacillales</taxon>
        <taxon>Bacillaceae</taxon>
        <taxon>Niallia</taxon>
    </lineage>
</organism>
<gene>
    <name evidence="1" type="ORF">EM808_11780</name>
</gene>
<dbReference type="RefSeq" id="WP_127738420.1">
    <property type="nucleotide sequence ID" value="NZ_RZTZ01000004.1"/>
</dbReference>
<comment type="caution">
    <text evidence="1">The sequence shown here is derived from an EMBL/GenBank/DDBJ whole genome shotgun (WGS) entry which is preliminary data.</text>
</comment>
<dbReference type="AlphaFoldDB" id="A0A437KAK1"/>
<protein>
    <submittedName>
        <fullName evidence="1">Uncharacterized protein</fullName>
    </submittedName>
</protein>
<evidence type="ECO:0000313" key="1">
    <source>
        <dbReference type="EMBL" id="RVT62469.1"/>
    </source>
</evidence>
<sequence>MIKFYSYQGIVRSIDDFHTGENDGCYKIFALEDSSGGIVNFIISPSTFFIDQLIVQPGDRVTGFYDGNAPVPLIYPPQYQALAIAKEVPYQNVKADYFNSHLVSSDGSLKLNLSPNTPILLKNGQPFSKLPINRNLIVLYGPTTKSIPAQTTPYRIIVWC</sequence>
<accession>A0A437KAK1</accession>
<proteinExistence type="predicted"/>
<name>A0A437KAK1_9BACI</name>
<reference evidence="1 2" key="1">
    <citation type="submission" date="2019-01" db="EMBL/GenBank/DDBJ databases">
        <title>Bacillus sp. M5HDSG1-1, whole genome shotgun sequence.</title>
        <authorList>
            <person name="Tuo L."/>
        </authorList>
    </citation>
    <scope>NUCLEOTIDE SEQUENCE [LARGE SCALE GENOMIC DNA]</scope>
    <source>
        <strain evidence="1 2">M5HDSG1-1</strain>
    </source>
</reference>
<keyword evidence="2" id="KW-1185">Reference proteome</keyword>
<evidence type="ECO:0000313" key="2">
    <source>
        <dbReference type="Proteomes" id="UP000288024"/>
    </source>
</evidence>
<dbReference type="EMBL" id="RZTZ01000004">
    <property type="protein sequence ID" value="RVT62469.1"/>
    <property type="molecule type" value="Genomic_DNA"/>
</dbReference>
<dbReference type="Proteomes" id="UP000288024">
    <property type="component" value="Unassembled WGS sequence"/>
</dbReference>